<dbReference type="InterPro" id="IPR011990">
    <property type="entry name" value="TPR-like_helical_dom_sf"/>
</dbReference>
<keyword evidence="6" id="KW-0732">Signal</keyword>
<gene>
    <name evidence="8" type="ORF">ABS765_08035</name>
</gene>
<evidence type="ECO:0000259" key="7">
    <source>
        <dbReference type="PROSITE" id="PS01124"/>
    </source>
</evidence>
<dbReference type="Proteomes" id="UP001629058">
    <property type="component" value="Unassembled WGS sequence"/>
</dbReference>
<proteinExistence type="predicted"/>
<dbReference type="SUPFAM" id="SSF46689">
    <property type="entry name" value="Homeodomain-like"/>
    <property type="match status" value="1"/>
</dbReference>
<sequence>MMKILKVLICLFAITCFGRSYANKSFYQSAIDINQKSFKNSGQIIDEGEKILKSPKNNDEIYKGYLYLFVGYYLKGNYSKSIFYAKKADLLFLKKNKEDHFFVCYYLSLSYNKSGVTQKAAQYLYEAKKTAQKLDDPYLTAMTLKLQAISLENEKKFNEAISYRIHCNSYSQNNQNKKIPEFIASEFAFSKCYLGFDYLMTGNFEEAKKQISTFESDFDHVQLSNELHWRADIYYVCKAIIAAKENDKINAAKDFDKAIDIARKNGMNERLTVLLEQRLKLNIDTSEKREKLFAEFVKRKDYSRKESEEVINQEMYSQGITLEHQKEYKYIFILFAVLLPFSVLVFKRRKRKRQKAYFKEIIKELENNKQKEKEQESLEIAEEMKSDEDAADCSDSKSNVILDVTKAELLKKLEKFEKGKAFTAQHFTISTFASILDTNTKYINSVLKEHYGKTFSEYINDLRIKYILEYLHENPEGCKYKLTHLSELAGFSSHSYFTKVFTKKTKITPSKFISSLVERNQDIEKEEK</sequence>
<evidence type="ECO:0000313" key="9">
    <source>
        <dbReference type="Proteomes" id="UP001629058"/>
    </source>
</evidence>
<dbReference type="EMBL" id="JBELPY010000004">
    <property type="protein sequence ID" value="MFL9833977.1"/>
    <property type="molecule type" value="Genomic_DNA"/>
</dbReference>
<feature type="transmembrane region" description="Helical" evidence="5">
    <location>
        <begin position="328"/>
        <end position="346"/>
    </location>
</feature>
<dbReference type="PANTHER" id="PTHR43280">
    <property type="entry name" value="ARAC-FAMILY TRANSCRIPTIONAL REGULATOR"/>
    <property type="match status" value="1"/>
</dbReference>
<reference evidence="8 9" key="1">
    <citation type="submission" date="2024-06" db="EMBL/GenBank/DDBJ databases">
        <authorList>
            <person name="Kaempfer P."/>
            <person name="Viver T."/>
        </authorList>
    </citation>
    <scope>NUCLEOTIDE SEQUENCE [LARGE SCALE GENOMIC DNA]</scope>
    <source>
        <strain evidence="8 9">ST-37</strain>
    </source>
</reference>
<feature type="chain" id="PRO_5046167188" evidence="6">
    <location>
        <begin position="23"/>
        <end position="528"/>
    </location>
</feature>
<keyword evidence="1" id="KW-0805">Transcription regulation</keyword>
<evidence type="ECO:0000256" key="3">
    <source>
        <dbReference type="ARBA" id="ARBA00023163"/>
    </source>
</evidence>
<keyword evidence="3" id="KW-0804">Transcription</keyword>
<evidence type="ECO:0000256" key="5">
    <source>
        <dbReference type="SAM" id="Phobius"/>
    </source>
</evidence>
<feature type="coiled-coil region" evidence="4">
    <location>
        <begin position="355"/>
        <end position="382"/>
    </location>
</feature>
<protein>
    <submittedName>
        <fullName evidence="8">Helix-turn-helix transcriptional regulator</fullName>
    </submittedName>
</protein>
<name>A0ABW8Y356_9FLAO</name>
<evidence type="ECO:0000256" key="4">
    <source>
        <dbReference type="SAM" id="Coils"/>
    </source>
</evidence>
<dbReference type="PANTHER" id="PTHR43280:SF28">
    <property type="entry name" value="HTH-TYPE TRANSCRIPTIONAL ACTIVATOR RHAS"/>
    <property type="match status" value="1"/>
</dbReference>
<dbReference type="RefSeq" id="WP_408089357.1">
    <property type="nucleotide sequence ID" value="NZ_JBELPY010000004.1"/>
</dbReference>
<keyword evidence="4" id="KW-0175">Coiled coil</keyword>
<dbReference type="Gene3D" id="1.10.10.60">
    <property type="entry name" value="Homeodomain-like"/>
    <property type="match status" value="2"/>
</dbReference>
<keyword evidence="5" id="KW-1133">Transmembrane helix</keyword>
<dbReference type="InterPro" id="IPR009057">
    <property type="entry name" value="Homeodomain-like_sf"/>
</dbReference>
<dbReference type="Gene3D" id="1.25.40.10">
    <property type="entry name" value="Tetratricopeptide repeat domain"/>
    <property type="match status" value="1"/>
</dbReference>
<evidence type="ECO:0000256" key="2">
    <source>
        <dbReference type="ARBA" id="ARBA00023125"/>
    </source>
</evidence>
<feature type="domain" description="HTH araC/xylS-type" evidence="7">
    <location>
        <begin position="407"/>
        <end position="515"/>
    </location>
</feature>
<dbReference type="SMART" id="SM00342">
    <property type="entry name" value="HTH_ARAC"/>
    <property type="match status" value="1"/>
</dbReference>
<evidence type="ECO:0000313" key="8">
    <source>
        <dbReference type="EMBL" id="MFL9833977.1"/>
    </source>
</evidence>
<organism evidence="8 9">
    <name type="scientific">Chryseobacterium terrae</name>
    <dbReference type="NCBI Taxonomy" id="3163299"/>
    <lineage>
        <taxon>Bacteria</taxon>
        <taxon>Pseudomonadati</taxon>
        <taxon>Bacteroidota</taxon>
        <taxon>Flavobacteriia</taxon>
        <taxon>Flavobacteriales</taxon>
        <taxon>Weeksellaceae</taxon>
        <taxon>Chryseobacterium group</taxon>
        <taxon>Chryseobacterium</taxon>
    </lineage>
</organism>
<keyword evidence="5" id="KW-0812">Transmembrane</keyword>
<keyword evidence="2" id="KW-0238">DNA-binding</keyword>
<evidence type="ECO:0000256" key="6">
    <source>
        <dbReference type="SAM" id="SignalP"/>
    </source>
</evidence>
<feature type="signal peptide" evidence="6">
    <location>
        <begin position="1"/>
        <end position="22"/>
    </location>
</feature>
<dbReference type="Pfam" id="PF12833">
    <property type="entry name" value="HTH_18"/>
    <property type="match status" value="1"/>
</dbReference>
<evidence type="ECO:0000256" key="1">
    <source>
        <dbReference type="ARBA" id="ARBA00023015"/>
    </source>
</evidence>
<keyword evidence="5" id="KW-0472">Membrane</keyword>
<dbReference type="PROSITE" id="PS01124">
    <property type="entry name" value="HTH_ARAC_FAMILY_2"/>
    <property type="match status" value="1"/>
</dbReference>
<dbReference type="SUPFAM" id="SSF48452">
    <property type="entry name" value="TPR-like"/>
    <property type="match status" value="1"/>
</dbReference>
<comment type="caution">
    <text evidence="8">The sequence shown here is derived from an EMBL/GenBank/DDBJ whole genome shotgun (WGS) entry which is preliminary data.</text>
</comment>
<accession>A0ABW8Y356</accession>
<keyword evidence="9" id="KW-1185">Reference proteome</keyword>
<dbReference type="InterPro" id="IPR018060">
    <property type="entry name" value="HTH_AraC"/>
</dbReference>